<evidence type="ECO:0000313" key="2">
    <source>
        <dbReference type="EMBL" id="CAL1277160.1"/>
    </source>
</evidence>
<reference evidence="2 3" key="1">
    <citation type="submission" date="2024-04" db="EMBL/GenBank/DDBJ databases">
        <authorList>
            <person name="Rising A."/>
            <person name="Reimegard J."/>
            <person name="Sonavane S."/>
            <person name="Akerstrom W."/>
            <person name="Nylinder S."/>
            <person name="Hedman E."/>
            <person name="Kallberg Y."/>
        </authorList>
    </citation>
    <scope>NUCLEOTIDE SEQUENCE [LARGE SCALE GENOMIC DNA]</scope>
</reference>
<dbReference type="Gene3D" id="2.80.10.50">
    <property type="match status" value="1"/>
</dbReference>
<dbReference type="InterPro" id="IPR002209">
    <property type="entry name" value="Fibroblast_GF_fam"/>
</dbReference>
<comment type="similarity">
    <text evidence="1">Belongs to the heparin-binding growth factors family.</text>
</comment>
<dbReference type="Pfam" id="PF00167">
    <property type="entry name" value="FGF"/>
    <property type="match status" value="1"/>
</dbReference>
<dbReference type="Proteomes" id="UP001497382">
    <property type="component" value="Unassembled WGS sequence"/>
</dbReference>
<evidence type="ECO:0000256" key="1">
    <source>
        <dbReference type="ARBA" id="ARBA00007936"/>
    </source>
</evidence>
<name>A0AAV1ZZQ9_9ARAC</name>
<protein>
    <submittedName>
        <fullName evidence="2">Uncharacterized protein</fullName>
    </submittedName>
</protein>
<dbReference type="GO" id="GO:0008083">
    <property type="term" value="F:growth factor activity"/>
    <property type="evidence" value="ECO:0007669"/>
    <property type="project" value="InterPro"/>
</dbReference>
<gene>
    <name evidence="2" type="ORF">LARSCL_LOCUS9053</name>
</gene>
<organism evidence="2 3">
    <name type="scientific">Larinioides sclopetarius</name>
    <dbReference type="NCBI Taxonomy" id="280406"/>
    <lineage>
        <taxon>Eukaryota</taxon>
        <taxon>Metazoa</taxon>
        <taxon>Ecdysozoa</taxon>
        <taxon>Arthropoda</taxon>
        <taxon>Chelicerata</taxon>
        <taxon>Arachnida</taxon>
        <taxon>Araneae</taxon>
        <taxon>Araneomorphae</taxon>
        <taxon>Entelegynae</taxon>
        <taxon>Araneoidea</taxon>
        <taxon>Araneidae</taxon>
        <taxon>Larinioides</taxon>
    </lineage>
</organism>
<sequence length="98" mass="11597">MGLLSDCLLSLKYAKCLISALVTADVFYMFQYSSDPESENTWFREEYEDGWNYYIWLGNQKEWYLGIKKSGKMKRGLRTRRDQNAVKFVPRSAEPSYN</sequence>
<dbReference type="AlphaFoldDB" id="A0AAV1ZZQ9"/>
<dbReference type="SUPFAM" id="SSF50353">
    <property type="entry name" value="Cytokine"/>
    <property type="match status" value="1"/>
</dbReference>
<dbReference type="InterPro" id="IPR008996">
    <property type="entry name" value="IL1/FGF"/>
</dbReference>
<proteinExistence type="inferred from homology"/>
<dbReference type="EMBL" id="CAXIEN010000099">
    <property type="protein sequence ID" value="CAL1277160.1"/>
    <property type="molecule type" value="Genomic_DNA"/>
</dbReference>
<comment type="caution">
    <text evidence="2">The sequence shown here is derived from an EMBL/GenBank/DDBJ whole genome shotgun (WGS) entry which is preliminary data.</text>
</comment>
<evidence type="ECO:0000313" key="3">
    <source>
        <dbReference type="Proteomes" id="UP001497382"/>
    </source>
</evidence>
<accession>A0AAV1ZZQ9</accession>
<keyword evidence="3" id="KW-1185">Reference proteome</keyword>